<keyword evidence="1" id="KW-0812">Transmembrane</keyword>
<feature type="transmembrane region" description="Helical" evidence="1">
    <location>
        <begin position="81"/>
        <end position="100"/>
    </location>
</feature>
<sequence>MLQSIYQRISWLSLDVVSGAMAGMLFFARLFRVEIELEAYLLLGGAVWSIYTLDHLLDAVKIPSGSSADRHGYHLRNKRRLWVAWGLVAIACISGGIWVFGWTMVLYLALGLAVLILGVIGLLRKFEKSAAWLKELSNALFYVVGISWLPIYFADSVEFNLPSIFLAVLYFGLAFLNLLMLSSMDAEDDQLKGFNSIASFLPEEKIIRSIRLLALGMIVLCLLAGIFFISFYRVFALLLLLMIGWHYLSFFGKNREVQQNRQKMELVFSLPWLLLFF</sequence>
<dbReference type="RefSeq" id="WP_377902995.1">
    <property type="nucleotide sequence ID" value="NZ_JBHRZS010000003.1"/>
</dbReference>
<feature type="transmembrane region" description="Helical" evidence="1">
    <location>
        <begin position="210"/>
        <end position="229"/>
    </location>
</feature>
<accession>A0ABV8AQ35</accession>
<organism evidence="2 3">
    <name type="scientific">Algoriphagus namhaensis</name>
    <dbReference type="NCBI Taxonomy" id="915353"/>
    <lineage>
        <taxon>Bacteria</taxon>
        <taxon>Pseudomonadati</taxon>
        <taxon>Bacteroidota</taxon>
        <taxon>Cytophagia</taxon>
        <taxon>Cytophagales</taxon>
        <taxon>Cyclobacteriaceae</taxon>
        <taxon>Algoriphagus</taxon>
    </lineage>
</organism>
<dbReference type="EMBL" id="JBHRZS010000003">
    <property type="protein sequence ID" value="MFC3878991.1"/>
    <property type="molecule type" value="Genomic_DNA"/>
</dbReference>
<reference evidence="3" key="1">
    <citation type="journal article" date="2019" name="Int. J. Syst. Evol. Microbiol.">
        <title>The Global Catalogue of Microorganisms (GCM) 10K type strain sequencing project: providing services to taxonomists for standard genome sequencing and annotation.</title>
        <authorList>
            <consortium name="The Broad Institute Genomics Platform"/>
            <consortium name="The Broad Institute Genome Sequencing Center for Infectious Disease"/>
            <person name="Wu L."/>
            <person name="Ma J."/>
        </authorList>
    </citation>
    <scope>NUCLEOTIDE SEQUENCE [LARGE SCALE GENOMIC DNA]</scope>
    <source>
        <strain evidence="3">CCUG 60523</strain>
    </source>
</reference>
<evidence type="ECO:0000256" key="1">
    <source>
        <dbReference type="SAM" id="Phobius"/>
    </source>
</evidence>
<keyword evidence="1" id="KW-0472">Membrane</keyword>
<feature type="transmembrane region" description="Helical" evidence="1">
    <location>
        <begin position="159"/>
        <end position="181"/>
    </location>
</feature>
<dbReference type="Gene3D" id="1.20.120.1780">
    <property type="entry name" value="UbiA prenyltransferase"/>
    <property type="match status" value="1"/>
</dbReference>
<feature type="transmembrane region" description="Helical" evidence="1">
    <location>
        <begin position="106"/>
        <end position="124"/>
    </location>
</feature>
<dbReference type="Proteomes" id="UP001595805">
    <property type="component" value="Unassembled WGS sequence"/>
</dbReference>
<evidence type="ECO:0000313" key="3">
    <source>
        <dbReference type="Proteomes" id="UP001595805"/>
    </source>
</evidence>
<feature type="transmembrane region" description="Helical" evidence="1">
    <location>
        <begin position="136"/>
        <end position="153"/>
    </location>
</feature>
<keyword evidence="3" id="KW-1185">Reference proteome</keyword>
<comment type="caution">
    <text evidence="2">The sequence shown here is derived from an EMBL/GenBank/DDBJ whole genome shotgun (WGS) entry which is preliminary data.</text>
</comment>
<keyword evidence="1" id="KW-1133">Transmembrane helix</keyword>
<proteinExistence type="predicted"/>
<feature type="transmembrane region" description="Helical" evidence="1">
    <location>
        <begin position="235"/>
        <end position="252"/>
    </location>
</feature>
<gene>
    <name evidence="2" type="ORF">ACFOSV_02325</name>
</gene>
<name>A0ABV8AQ35_9BACT</name>
<evidence type="ECO:0000313" key="2">
    <source>
        <dbReference type="EMBL" id="MFC3878991.1"/>
    </source>
</evidence>
<protein>
    <recommendedName>
        <fullName evidence="4">Prenyltransferase</fullName>
    </recommendedName>
</protein>
<evidence type="ECO:0008006" key="4">
    <source>
        <dbReference type="Google" id="ProtNLM"/>
    </source>
</evidence>